<protein>
    <submittedName>
        <fullName evidence="1">Uncharacterized protein</fullName>
    </submittedName>
</protein>
<gene>
    <name evidence="1" type="ORF">FB388_6463</name>
</gene>
<evidence type="ECO:0000313" key="2">
    <source>
        <dbReference type="Proteomes" id="UP000319818"/>
    </source>
</evidence>
<dbReference type="AlphaFoldDB" id="A0A543FMD6"/>
<keyword evidence="2" id="KW-1185">Reference proteome</keyword>
<dbReference type="Proteomes" id="UP000319818">
    <property type="component" value="Unassembled WGS sequence"/>
</dbReference>
<evidence type="ECO:0000313" key="1">
    <source>
        <dbReference type="EMBL" id="TQM35037.1"/>
    </source>
</evidence>
<dbReference type="RefSeq" id="WP_170225942.1">
    <property type="nucleotide sequence ID" value="NZ_VFPH01000003.1"/>
</dbReference>
<proteinExistence type="predicted"/>
<sequence length="71" mass="7142">MSEHKPSLDLTGLVVDTVEVVPAGSLDAVAYGHGAPELGASCWCNCPGGLSTSCHVTAGSSIDMPDEGVEI</sequence>
<reference evidence="1 2" key="1">
    <citation type="submission" date="2019-06" db="EMBL/GenBank/DDBJ databases">
        <title>Sequencing the genomes of 1000 actinobacteria strains.</title>
        <authorList>
            <person name="Klenk H.-P."/>
        </authorList>
    </citation>
    <scope>NUCLEOTIDE SEQUENCE [LARGE SCALE GENOMIC DNA]</scope>
    <source>
        <strain evidence="1 2">DSM 45511</strain>
    </source>
</reference>
<name>A0A543FMD6_9PSEU</name>
<accession>A0A543FMD6</accession>
<dbReference type="EMBL" id="VFPH01000003">
    <property type="protein sequence ID" value="TQM35037.1"/>
    <property type="molecule type" value="Genomic_DNA"/>
</dbReference>
<organism evidence="1 2">
    <name type="scientific">Pseudonocardia cypriaca</name>
    <dbReference type="NCBI Taxonomy" id="882449"/>
    <lineage>
        <taxon>Bacteria</taxon>
        <taxon>Bacillati</taxon>
        <taxon>Actinomycetota</taxon>
        <taxon>Actinomycetes</taxon>
        <taxon>Pseudonocardiales</taxon>
        <taxon>Pseudonocardiaceae</taxon>
        <taxon>Pseudonocardia</taxon>
    </lineage>
</organism>
<comment type="caution">
    <text evidence="1">The sequence shown here is derived from an EMBL/GenBank/DDBJ whole genome shotgun (WGS) entry which is preliminary data.</text>
</comment>